<evidence type="ECO:0000313" key="4">
    <source>
        <dbReference type="Proteomes" id="UP001596066"/>
    </source>
</evidence>
<keyword evidence="2" id="KW-0472">Membrane</keyword>
<keyword evidence="4" id="KW-1185">Reference proteome</keyword>
<keyword evidence="2" id="KW-1133">Transmembrane helix</keyword>
<protein>
    <submittedName>
        <fullName evidence="3">Uncharacterized protein</fullName>
    </submittedName>
</protein>
<accession>A0ABW0VKT1</accession>
<organism evidence="3 4">
    <name type="scientific">Kitasatospora cinereorecta</name>
    <dbReference type="NCBI Taxonomy" id="285560"/>
    <lineage>
        <taxon>Bacteria</taxon>
        <taxon>Bacillati</taxon>
        <taxon>Actinomycetota</taxon>
        <taxon>Actinomycetes</taxon>
        <taxon>Kitasatosporales</taxon>
        <taxon>Streptomycetaceae</taxon>
        <taxon>Kitasatospora</taxon>
    </lineage>
</organism>
<sequence length="160" mass="16642">MNERLRAIAPTRARTALALSGWAALAATALPPANPLRVAVVTAFVLLGPGAAAVGVAGLAPARYARWSQHVAAAALALAVSAAVATVTAEALLLTHRFTPTRAVLVLAVLTTMLALTPPRRRRRRRPGRRGGPRRPRGLTTRPSPSGWSRTGRAGCSLPA</sequence>
<dbReference type="Proteomes" id="UP001596066">
    <property type="component" value="Unassembled WGS sequence"/>
</dbReference>
<dbReference type="RefSeq" id="WP_380232253.1">
    <property type="nucleotide sequence ID" value="NZ_JBHSOC010000085.1"/>
</dbReference>
<evidence type="ECO:0000256" key="1">
    <source>
        <dbReference type="SAM" id="MobiDB-lite"/>
    </source>
</evidence>
<feature type="transmembrane region" description="Helical" evidence="2">
    <location>
        <begin position="100"/>
        <end position="117"/>
    </location>
</feature>
<proteinExistence type="predicted"/>
<feature type="non-terminal residue" evidence="3">
    <location>
        <position position="160"/>
    </location>
</feature>
<keyword evidence="2" id="KW-0812">Transmembrane</keyword>
<feature type="compositionally biased region" description="Basic residues" evidence="1">
    <location>
        <begin position="119"/>
        <end position="137"/>
    </location>
</feature>
<gene>
    <name evidence="3" type="ORF">ACFPZF_31930</name>
</gene>
<comment type="caution">
    <text evidence="3">The sequence shown here is derived from an EMBL/GenBank/DDBJ whole genome shotgun (WGS) entry which is preliminary data.</text>
</comment>
<reference evidence="4" key="1">
    <citation type="journal article" date="2019" name="Int. J. Syst. Evol. Microbiol.">
        <title>The Global Catalogue of Microorganisms (GCM) 10K type strain sequencing project: providing services to taxonomists for standard genome sequencing and annotation.</title>
        <authorList>
            <consortium name="The Broad Institute Genomics Platform"/>
            <consortium name="The Broad Institute Genome Sequencing Center for Infectious Disease"/>
            <person name="Wu L."/>
            <person name="Ma J."/>
        </authorList>
    </citation>
    <scope>NUCLEOTIDE SEQUENCE [LARGE SCALE GENOMIC DNA]</scope>
    <source>
        <strain evidence="4">CGMCC 4.1622</strain>
    </source>
</reference>
<dbReference type="EMBL" id="JBHSOC010000085">
    <property type="protein sequence ID" value="MFC5645948.1"/>
    <property type="molecule type" value="Genomic_DNA"/>
</dbReference>
<name>A0ABW0VKT1_9ACTN</name>
<feature type="transmembrane region" description="Helical" evidence="2">
    <location>
        <begin position="39"/>
        <end position="59"/>
    </location>
</feature>
<feature type="region of interest" description="Disordered" evidence="1">
    <location>
        <begin position="119"/>
        <end position="160"/>
    </location>
</feature>
<evidence type="ECO:0000256" key="2">
    <source>
        <dbReference type="SAM" id="Phobius"/>
    </source>
</evidence>
<evidence type="ECO:0000313" key="3">
    <source>
        <dbReference type="EMBL" id="MFC5645948.1"/>
    </source>
</evidence>
<feature type="transmembrane region" description="Helical" evidence="2">
    <location>
        <begin position="71"/>
        <end position="94"/>
    </location>
</feature>